<keyword evidence="4" id="KW-1185">Reference proteome</keyword>
<dbReference type="EMBL" id="JACHXZ010000003">
    <property type="protein sequence ID" value="MBB3169429.1"/>
    <property type="molecule type" value="Genomic_DNA"/>
</dbReference>
<accession>A0A839USK7</accession>
<dbReference type="RefSeq" id="WP_183910899.1">
    <property type="nucleotide sequence ID" value="NZ_JACHXZ010000003.1"/>
</dbReference>
<proteinExistence type="predicted"/>
<feature type="domain" description="BON" evidence="2">
    <location>
        <begin position="116"/>
        <end position="184"/>
    </location>
</feature>
<dbReference type="Proteomes" id="UP000559987">
    <property type="component" value="Unassembled WGS sequence"/>
</dbReference>
<dbReference type="PANTHER" id="PTHR34606">
    <property type="entry name" value="BON DOMAIN-CONTAINING PROTEIN"/>
    <property type="match status" value="1"/>
</dbReference>
<gene>
    <name evidence="3" type="ORF">FHS30_002637</name>
</gene>
<feature type="chain" id="PRO_5032645276" evidence="1">
    <location>
        <begin position="24"/>
        <end position="184"/>
    </location>
</feature>
<dbReference type="InterPro" id="IPR014004">
    <property type="entry name" value="Transpt-assoc_nodulatn_dom_bac"/>
</dbReference>
<dbReference type="InterPro" id="IPR051686">
    <property type="entry name" value="Lipoprotein_DolP"/>
</dbReference>
<dbReference type="Gene3D" id="3.30.1340.30">
    <property type="match status" value="2"/>
</dbReference>
<reference evidence="3 4" key="1">
    <citation type="submission" date="2020-08" db="EMBL/GenBank/DDBJ databases">
        <title>Genomic Encyclopedia of Type Strains, Phase III (KMG-III): the genomes of soil and plant-associated and newly described type strains.</title>
        <authorList>
            <person name="Whitman W."/>
        </authorList>
    </citation>
    <scope>NUCLEOTIDE SEQUENCE [LARGE SCALE GENOMIC DNA]</scope>
    <source>
        <strain evidence="3 4">CECT 8571</strain>
    </source>
</reference>
<dbReference type="InterPro" id="IPR007055">
    <property type="entry name" value="BON_dom"/>
</dbReference>
<evidence type="ECO:0000313" key="3">
    <source>
        <dbReference type="EMBL" id="MBB3169429.1"/>
    </source>
</evidence>
<organism evidence="3 4">
    <name type="scientific">Simiduia aestuariiviva</name>
    <dbReference type="NCBI Taxonomy" id="1510459"/>
    <lineage>
        <taxon>Bacteria</taxon>
        <taxon>Pseudomonadati</taxon>
        <taxon>Pseudomonadota</taxon>
        <taxon>Gammaproteobacteria</taxon>
        <taxon>Cellvibrionales</taxon>
        <taxon>Cellvibrionaceae</taxon>
        <taxon>Simiduia</taxon>
    </lineage>
</organism>
<feature type="signal peptide" evidence="1">
    <location>
        <begin position="1"/>
        <end position="23"/>
    </location>
</feature>
<sequence length="184" mass="19864">MKFTKRILCASLLSTTLSVGAYAGEHMSDEQRALKDAWLDGKSEATLLMSRHLNNFTIDTQVERGVVTLSGVVDSEIDKHLAEELVLNVDGVKSVDNQLKISSRSSLTDSMLADMKDAKTESLVKARLLMDTEVSGSSIEVEVEQGKVILSGEVSSGAEKELAEAIAENTSNVDAVVNRLHVNS</sequence>
<dbReference type="AlphaFoldDB" id="A0A839USK7"/>
<keyword evidence="1" id="KW-0732">Signal</keyword>
<name>A0A839USK7_9GAMM</name>
<comment type="caution">
    <text evidence="3">The sequence shown here is derived from an EMBL/GenBank/DDBJ whole genome shotgun (WGS) entry which is preliminary data.</text>
</comment>
<evidence type="ECO:0000313" key="4">
    <source>
        <dbReference type="Proteomes" id="UP000559987"/>
    </source>
</evidence>
<feature type="domain" description="BON" evidence="2">
    <location>
        <begin position="35"/>
        <end position="103"/>
    </location>
</feature>
<evidence type="ECO:0000256" key="1">
    <source>
        <dbReference type="SAM" id="SignalP"/>
    </source>
</evidence>
<dbReference type="Pfam" id="PF04972">
    <property type="entry name" value="BON"/>
    <property type="match status" value="2"/>
</dbReference>
<evidence type="ECO:0000259" key="2">
    <source>
        <dbReference type="PROSITE" id="PS50914"/>
    </source>
</evidence>
<protein>
    <submittedName>
        <fullName evidence="3">Osmotically-inducible protein OsmY</fullName>
    </submittedName>
</protein>
<dbReference type="PANTHER" id="PTHR34606:SF15">
    <property type="entry name" value="BON DOMAIN-CONTAINING PROTEIN"/>
    <property type="match status" value="1"/>
</dbReference>
<dbReference type="PROSITE" id="PS50914">
    <property type="entry name" value="BON"/>
    <property type="match status" value="2"/>
</dbReference>
<dbReference type="SMART" id="SM00749">
    <property type="entry name" value="BON"/>
    <property type="match status" value="2"/>
</dbReference>